<keyword evidence="1" id="KW-1133">Transmembrane helix</keyword>
<dbReference type="InterPro" id="IPR030395">
    <property type="entry name" value="GP_PDE_dom"/>
</dbReference>
<dbReference type="InterPro" id="IPR017946">
    <property type="entry name" value="PLC-like_Pdiesterase_TIM-brl"/>
</dbReference>
<dbReference type="Gene3D" id="3.20.20.190">
    <property type="entry name" value="Phosphatidylinositol (PI) phosphodiesterase"/>
    <property type="match status" value="1"/>
</dbReference>
<dbReference type="PANTHER" id="PTHR43805">
    <property type="entry name" value="GLYCEROPHOSPHORYL DIESTER PHOSPHODIESTERASE"/>
    <property type="match status" value="1"/>
</dbReference>
<sequence>MLSRLDAEEQRGAFVRVQFKNGVEPIDAYLWNVDPITGTVVLFSPPTESCDDEDSFIDVHMVMADALKSIMVDENADKYPLEDVDQLLLSRSVKLLIDFRYLKPPTCLKVHEVKPSSTEIDYQYVHAFKHQTTCCRSQRNSFKARFPENTMLAFHEAIRSGCDALETDVRLSSDKVVCISHDITLKRVFNAPGRIPDYSYQATLSKLYTVQQPAQKMPTLEDVLHLLVQHQDVGLILDIKPDNNIEIIDAVVQTLRKVNEDMSFWRSRVLLGIWTHPFLSVTKKVAPELPICHIGIDHRYAMQHFVPCSQVVAISINVTSFLLRSTNEFRRSLEDNKTRLFTWTVNNNAELYLACANKCDAVLTDDPVFARSSMTPSFLSSHWWSYNLFSWLRLLYVCIKLRILFLLIYIHYARK</sequence>
<dbReference type="GO" id="GO:0006629">
    <property type="term" value="P:lipid metabolic process"/>
    <property type="evidence" value="ECO:0007669"/>
    <property type="project" value="InterPro"/>
</dbReference>
<dbReference type="HOGENOM" id="CLU_662504_0_0_1"/>
<name>B6K1Q0_SCHJY</name>
<feature type="domain" description="GP-PDE" evidence="2">
    <location>
        <begin position="134"/>
        <end position="374"/>
    </location>
</feature>
<proteinExistence type="predicted"/>
<gene>
    <name evidence="4" type="primary">pgc1</name>
    <name evidence="3" type="ORF">SJAG_02161</name>
</gene>
<evidence type="ECO:0000256" key="1">
    <source>
        <dbReference type="SAM" id="Phobius"/>
    </source>
</evidence>
<evidence type="ECO:0000313" key="5">
    <source>
        <dbReference type="Proteomes" id="UP000001744"/>
    </source>
</evidence>
<organism evidence="3 5">
    <name type="scientific">Schizosaccharomyces japonicus (strain yFS275 / FY16936)</name>
    <name type="common">Fission yeast</name>
    <dbReference type="NCBI Taxonomy" id="402676"/>
    <lineage>
        <taxon>Eukaryota</taxon>
        <taxon>Fungi</taxon>
        <taxon>Dikarya</taxon>
        <taxon>Ascomycota</taxon>
        <taxon>Taphrinomycotina</taxon>
        <taxon>Schizosaccharomycetes</taxon>
        <taxon>Schizosaccharomycetales</taxon>
        <taxon>Schizosaccharomycetaceae</taxon>
        <taxon>Schizosaccharomyces</taxon>
    </lineage>
</organism>
<dbReference type="VEuPathDB" id="FungiDB:SJAG_02161"/>
<reference evidence="3 5" key="1">
    <citation type="journal article" date="2011" name="Science">
        <title>Comparative functional genomics of the fission yeasts.</title>
        <authorList>
            <person name="Rhind N."/>
            <person name="Chen Z."/>
            <person name="Yassour M."/>
            <person name="Thompson D.A."/>
            <person name="Haas B.J."/>
            <person name="Habib N."/>
            <person name="Wapinski I."/>
            <person name="Roy S."/>
            <person name="Lin M.F."/>
            <person name="Heiman D.I."/>
            <person name="Young S.K."/>
            <person name="Furuya K."/>
            <person name="Guo Y."/>
            <person name="Pidoux A."/>
            <person name="Chen H.M."/>
            <person name="Robbertse B."/>
            <person name="Goldberg J.M."/>
            <person name="Aoki K."/>
            <person name="Bayne E.H."/>
            <person name="Berlin A.M."/>
            <person name="Desjardins C.A."/>
            <person name="Dobbs E."/>
            <person name="Dukaj L."/>
            <person name="Fan L."/>
            <person name="FitzGerald M.G."/>
            <person name="French C."/>
            <person name="Gujja S."/>
            <person name="Hansen K."/>
            <person name="Keifenheim D."/>
            <person name="Levin J.Z."/>
            <person name="Mosher R.A."/>
            <person name="Mueller C.A."/>
            <person name="Pfiffner J."/>
            <person name="Priest M."/>
            <person name="Russ C."/>
            <person name="Smialowska A."/>
            <person name="Swoboda P."/>
            <person name="Sykes S.M."/>
            <person name="Vaughn M."/>
            <person name="Vengrova S."/>
            <person name="Yoder R."/>
            <person name="Zeng Q."/>
            <person name="Allshire R."/>
            <person name="Baulcombe D."/>
            <person name="Birren B.W."/>
            <person name="Brown W."/>
            <person name="Ekwall K."/>
            <person name="Kellis M."/>
            <person name="Leatherwood J."/>
            <person name="Levin H."/>
            <person name="Margalit H."/>
            <person name="Martienssen R."/>
            <person name="Nieduszynski C.A."/>
            <person name="Spatafora J.W."/>
            <person name="Friedman N."/>
            <person name="Dalgaard J.Z."/>
            <person name="Baumann P."/>
            <person name="Niki H."/>
            <person name="Regev A."/>
            <person name="Nusbaum C."/>
        </authorList>
    </citation>
    <scope>NUCLEOTIDE SEQUENCE [LARGE SCALE GENOMIC DNA]</scope>
    <source>
        <strain evidence="5">yFS275 / FY16936</strain>
    </source>
</reference>
<dbReference type="AlphaFoldDB" id="B6K1Q0"/>
<evidence type="ECO:0000259" key="2">
    <source>
        <dbReference type="PROSITE" id="PS51704"/>
    </source>
</evidence>
<dbReference type="eggNOG" id="KOG2258">
    <property type="taxonomic scope" value="Eukaryota"/>
</dbReference>
<dbReference type="GO" id="GO:0008081">
    <property type="term" value="F:phosphoric diester hydrolase activity"/>
    <property type="evidence" value="ECO:0007669"/>
    <property type="project" value="InterPro"/>
</dbReference>
<dbReference type="CDD" id="cd08570">
    <property type="entry name" value="GDPD_YPL206cp_fungi"/>
    <property type="match status" value="1"/>
</dbReference>
<feature type="transmembrane region" description="Helical" evidence="1">
    <location>
        <begin position="383"/>
        <end position="410"/>
    </location>
</feature>
<evidence type="ECO:0000313" key="3">
    <source>
        <dbReference type="EMBL" id="EEB07081.1"/>
    </source>
</evidence>
<evidence type="ECO:0000313" key="4">
    <source>
        <dbReference type="JaponicusDB" id="SJAG_02161"/>
    </source>
</evidence>
<keyword evidence="1" id="KW-0472">Membrane</keyword>
<keyword evidence="5" id="KW-1185">Reference proteome</keyword>
<dbReference type="Proteomes" id="UP000001744">
    <property type="component" value="Unassembled WGS sequence"/>
</dbReference>
<dbReference type="EMBL" id="KE651166">
    <property type="protein sequence ID" value="EEB07081.1"/>
    <property type="molecule type" value="Genomic_DNA"/>
</dbReference>
<accession>B6K1Q0</accession>
<protein>
    <submittedName>
        <fullName evidence="3">Glycerophosphoryl diester phosphodiesterase</fullName>
    </submittedName>
</protein>
<keyword evidence="1" id="KW-0812">Transmembrane</keyword>
<dbReference type="SUPFAM" id="SSF51695">
    <property type="entry name" value="PLC-like phosphodiesterases"/>
    <property type="match status" value="1"/>
</dbReference>
<dbReference type="PANTHER" id="PTHR43805:SF1">
    <property type="entry name" value="GP-PDE DOMAIN-CONTAINING PROTEIN"/>
    <property type="match status" value="1"/>
</dbReference>
<dbReference type="OrthoDB" id="1058301at2759"/>
<dbReference type="RefSeq" id="XP_002173374.1">
    <property type="nucleotide sequence ID" value="XM_002173338.1"/>
</dbReference>
<dbReference type="PROSITE" id="PS51704">
    <property type="entry name" value="GP_PDE"/>
    <property type="match status" value="1"/>
</dbReference>
<dbReference type="JaponicusDB" id="SJAG_02161">
    <property type="gene designation" value="pgc1"/>
</dbReference>
<dbReference type="GeneID" id="7052090"/>
<dbReference type="STRING" id="402676.B6K1Q0"/>
<dbReference type="Pfam" id="PF03009">
    <property type="entry name" value="GDPD"/>
    <property type="match status" value="1"/>
</dbReference>